<accession>A0ABY9WXE5</accession>
<proteinExistence type="predicted"/>
<name>A0ABY9WXE5_9BACT</name>
<reference evidence="1 2" key="1">
    <citation type="submission" date="2019-08" db="EMBL/GenBank/DDBJ databases">
        <title>Archangium and Cystobacter genomes.</title>
        <authorList>
            <person name="Chen I.-C.K."/>
            <person name="Wielgoss S."/>
        </authorList>
    </citation>
    <scope>NUCLEOTIDE SEQUENCE [LARGE SCALE GENOMIC DNA]</scope>
    <source>
        <strain evidence="1 2">Cbm 6</strain>
    </source>
</reference>
<dbReference type="RefSeq" id="WP_395804546.1">
    <property type="nucleotide sequence ID" value="NZ_CP043494.1"/>
</dbReference>
<sequence length="153" mass="17379">MADAKNTESAELPLSLQREDLKKLEISYGFYSSKMGAGVQEIHLFGDGRVRLKRTRSYEAEPEYREGSLEPQALLRLLELMDYQGLMGLEDEYPSEEDPTVRRILTLSSPRVSKRVIVNEPVVPEFERITGALLLTASLATPEALMNRFFKNL</sequence>
<evidence type="ECO:0000313" key="1">
    <source>
        <dbReference type="EMBL" id="WNG47797.1"/>
    </source>
</evidence>
<protein>
    <submittedName>
        <fullName evidence="1">Uncharacterized protein</fullName>
    </submittedName>
</protein>
<organism evidence="1 2">
    <name type="scientific">Archangium minus</name>
    <dbReference type="NCBI Taxonomy" id="83450"/>
    <lineage>
        <taxon>Bacteria</taxon>
        <taxon>Pseudomonadati</taxon>
        <taxon>Myxococcota</taxon>
        <taxon>Myxococcia</taxon>
        <taxon>Myxococcales</taxon>
        <taxon>Cystobacterineae</taxon>
        <taxon>Archangiaceae</taxon>
        <taxon>Archangium</taxon>
    </lineage>
</organism>
<keyword evidence="2" id="KW-1185">Reference proteome</keyword>
<dbReference type="Proteomes" id="UP001611383">
    <property type="component" value="Chromosome"/>
</dbReference>
<evidence type="ECO:0000313" key="2">
    <source>
        <dbReference type="Proteomes" id="UP001611383"/>
    </source>
</evidence>
<gene>
    <name evidence="1" type="ORF">F0U60_29450</name>
</gene>
<dbReference type="EMBL" id="CP043494">
    <property type="protein sequence ID" value="WNG47797.1"/>
    <property type="molecule type" value="Genomic_DNA"/>
</dbReference>